<evidence type="ECO:0000313" key="2">
    <source>
        <dbReference type="EMBL" id="CAG8525550.1"/>
    </source>
</evidence>
<gene>
    <name evidence="2" type="ORF">FMOSSE_LOCUS5248</name>
</gene>
<comment type="caution">
    <text evidence="2">The sequence shown here is derived from an EMBL/GenBank/DDBJ whole genome shotgun (WGS) entry which is preliminary data.</text>
</comment>
<sequence>MLKLCSQFLIDLFKVQSQAEQQIINEKVKVEQIPRQIIIAQDAHPLLPTECMQQIFKYVNVQENGLYSCLFVNKYWCKNVLPLLWASPFRNSYIIGCWATVNSYSKSTLSKEALRQLNKYKFIETCISCLDNQEFSYLNSLFQNYYSINLSSGKKPLINYPSFLQELFYDDFESTIHSYLMNKFGVKYKEQQVLVIATYLMKLFLSESTNLRIINFNRHQNFHKLDMPNLLLGKKSTKNSFLTLDRLVKFQINHNRSILTQSTINLLKLISISCKNIHYLDFKFKHHEYNDIILLLIIEIIKSQKHISEFNISNLKNNFEIILSNLLLLHKNTLVSMRLEGVYISENSVDMLKQFGNIRKIKLLHCNKLTSEVLPDYSEYIAKLKYLYYYNKK</sequence>
<dbReference type="Pfam" id="PF12937">
    <property type="entry name" value="F-box-like"/>
    <property type="match status" value="1"/>
</dbReference>
<organism evidence="2 3">
    <name type="scientific">Funneliformis mosseae</name>
    <name type="common">Endomycorrhizal fungus</name>
    <name type="synonym">Glomus mosseae</name>
    <dbReference type="NCBI Taxonomy" id="27381"/>
    <lineage>
        <taxon>Eukaryota</taxon>
        <taxon>Fungi</taxon>
        <taxon>Fungi incertae sedis</taxon>
        <taxon>Mucoromycota</taxon>
        <taxon>Glomeromycotina</taxon>
        <taxon>Glomeromycetes</taxon>
        <taxon>Glomerales</taxon>
        <taxon>Glomeraceae</taxon>
        <taxon>Funneliformis</taxon>
    </lineage>
</organism>
<evidence type="ECO:0000259" key="1">
    <source>
        <dbReference type="Pfam" id="PF12937"/>
    </source>
</evidence>
<feature type="domain" description="F-box" evidence="1">
    <location>
        <begin position="46"/>
        <end position="90"/>
    </location>
</feature>
<reference evidence="2" key="1">
    <citation type="submission" date="2021-06" db="EMBL/GenBank/DDBJ databases">
        <authorList>
            <person name="Kallberg Y."/>
            <person name="Tangrot J."/>
            <person name="Rosling A."/>
        </authorList>
    </citation>
    <scope>NUCLEOTIDE SEQUENCE</scope>
    <source>
        <strain evidence="2">87-6 pot B 2015</strain>
    </source>
</reference>
<dbReference type="EMBL" id="CAJVPP010000972">
    <property type="protein sequence ID" value="CAG8525550.1"/>
    <property type="molecule type" value="Genomic_DNA"/>
</dbReference>
<dbReference type="Proteomes" id="UP000789375">
    <property type="component" value="Unassembled WGS sequence"/>
</dbReference>
<evidence type="ECO:0000313" key="3">
    <source>
        <dbReference type="Proteomes" id="UP000789375"/>
    </source>
</evidence>
<proteinExistence type="predicted"/>
<keyword evidence="3" id="KW-1185">Reference proteome</keyword>
<accession>A0A9N9AAW4</accession>
<protein>
    <submittedName>
        <fullName evidence="2">6967_t:CDS:1</fullName>
    </submittedName>
</protein>
<dbReference type="AlphaFoldDB" id="A0A9N9AAW4"/>
<name>A0A9N9AAW4_FUNMO</name>
<dbReference type="InterPro" id="IPR001810">
    <property type="entry name" value="F-box_dom"/>
</dbReference>